<dbReference type="Proteomes" id="UP000091956">
    <property type="component" value="Unassembled WGS sequence"/>
</dbReference>
<dbReference type="GeneID" id="28839796"/>
<evidence type="ECO:0000313" key="3">
    <source>
        <dbReference type="Proteomes" id="UP000091956"/>
    </source>
</evidence>
<protein>
    <recommendedName>
        <fullName evidence="1">Heterokaryon incompatibility domain-containing protein</fullName>
    </recommendedName>
</protein>
<name>A0A1B8GIX0_9PEZI</name>
<gene>
    <name evidence="2" type="ORF">VE01_06410</name>
</gene>
<dbReference type="InterPro" id="IPR052895">
    <property type="entry name" value="HetReg/Transcr_Mod"/>
</dbReference>
<dbReference type="OrthoDB" id="2157530at2759"/>
<keyword evidence="3" id="KW-1185">Reference proteome</keyword>
<dbReference type="PANTHER" id="PTHR24148:SF64">
    <property type="entry name" value="HETEROKARYON INCOMPATIBILITY DOMAIN-CONTAINING PROTEIN"/>
    <property type="match status" value="1"/>
</dbReference>
<dbReference type="AlphaFoldDB" id="A0A1B8GIX0"/>
<dbReference type="PANTHER" id="PTHR24148">
    <property type="entry name" value="ANKYRIN REPEAT DOMAIN-CONTAINING PROTEIN 39 HOMOLOG-RELATED"/>
    <property type="match status" value="1"/>
</dbReference>
<dbReference type="EMBL" id="KV460233">
    <property type="protein sequence ID" value="OBT95746.1"/>
    <property type="molecule type" value="Genomic_DNA"/>
</dbReference>
<proteinExistence type="predicted"/>
<dbReference type="Pfam" id="PF26639">
    <property type="entry name" value="Het-6_barrel"/>
    <property type="match status" value="1"/>
</dbReference>
<evidence type="ECO:0000259" key="1">
    <source>
        <dbReference type="Pfam" id="PF06985"/>
    </source>
</evidence>
<feature type="domain" description="Heterokaryon incompatibility" evidence="1">
    <location>
        <begin position="83"/>
        <end position="180"/>
    </location>
</feature>
<evidence type="ECO:0000313" key="2">
    <source>
        <dbReference type="EMBL" id="OBT95746.1"/>
    </source>
</evidence>
<dbReference type="RefSeq" id="XP_018129479.1">
    <property type="nucleotide sequence ID" value="XM_018275858.2"/>
</dbReference>
<reference evidence="2 3" key="1">
    <citation type="submission" date="2016-03" db="EMBL/GenBank/DDBJ databases">
        <title>Comparative genomics of Pseudogymnoascus destructans, the fungus causing white-nose syndrome of bats.</title>
        <authorList>
            <person name="Palmer J.M."/>
            <person name="Drees K.P."/>
            <person name="Foster J.T."/>
            <person name="Lindner D.L."/>
        </authorList>
    </citation>
    <scope>NUCLEOTIDE SEQUENCE [LARGE SCALE GENOMIC DNA]</scope>
    <source>
        <strain evidence="2 3">UAMH 10579</strain>
    </source>
</reference>
<sequence>MASDSPPPSGLVEFQPTMPNYVYSPLSSAEAEIRLLAVEFNAKHVLRRINAPLLVGSLKKYNLPVPTLSRTQRMIRSARLPTFFALSYVWGDPTRTHDIIIDDKRLRITENLYTALRELQPSSLGFIWIWADAICINQDDLAERSAQVLLMREIYHSAADVKIWLGPSNENWMRCLRFISNLTEGSFISDVDSLPNAPTMDNNVEEMIMKAVMIPSGALARGVIGFGQSIIEVLDILDPPGLDEKAEMVQEEDGELSLHQETIEKFVKWKPPTRYLKRVENESFVEVADLIDRVFIQNCTWFERMWVVQELGVADNATIIASGGKSVSWSNLIRCVCYLHYTLHAPVKSIRNVIGMEKIRQGWNGRKRQPLRDLIRECRYRRATDPRDKIFSLLGLMGDKLNVYLKPDYSKSVREVYANAALHFIAQSESLDPLCSWQTLGRQNELPSWVPDYSLDQNLAPCPLVAIDGGSSIYNSSGHHHRSKYSRMDVAVTHESWSHLRTVGLCIDLVAVLSDPLQHSEPFGYAERLWNSTIRAAEEYLGGLTNEVKACLEGISSAVEKYSEYWTSLGDSSKDLDATDHLSKYTQSLDRDSKESIVTDGKALYLESIEPNLSPHDNYIVDAYAQTLLCGRKSARERISKEDIRIFMNLGEATNSRRAEILTTASNAFEAGMRQRSIAITRNGYIGAVPHNTHSGDFICVLFGCTVPVVVRKRGQEYLFIGESYLHGFMDAEALVMEMKGELNEQDFVLT</sequence>
<dbReference type="Pfam" id="PF06985">
    <property type="entry name" value="HET"/>
    <property type="match status" value="1"/>
</dbReference>
<accession>A0A1B8GIX0</accession>
<reference evidence="3" key="2">
    <citation type="journal article" date="2018" name="Nat. Commun.">
        <title>Extreme sensitivity to ultraviolet light in the fungal pathogen causing white-nose syndrome of bats.</title>
        <authorList>
            <person name="Palmer J.M."/>
            <person name="Drees K.P."/>
            <person name="Foster J.T."/>
            <person name="Lindner D.L."/>
        </authorList>
    </citation>
    <scope>NUCLEOTIDE SEQUENCE [LARGE SCALE GENOMIC DNA]</scope>
    <source>
        <strain evidence="3">UAMH 10579</strain>
    </source>
</reference>
<dbReference type="InterPro" id="IPR010730">
    <property type="entry name" value="HET"/>
</dbReference>
<organism evidence="2 3">
    <name type="scientific">Pseudogymnoascus verrucosus</name>
    <dbReference type="NCBI Taxonomy" id="342668"/>
    <lineage>
        <taxon>Eukaryota</taxon>
        <taxon>Fungi</taxon>
        <taxon>Dikarya</taxon>
        <taxon>Ascomycota</taxon>
        <taxon>Pezizomycotina</taxon>
        <taxon>Leotiomycetes</taxon>
        <taxon>Thelebolales</taxon>
        <taxon>Thelebolaceae</taxon>
        <taxon>Pseudogymnoascus</taxon>
    </lineage>
</organism>